<reference evidence="9 10" key="1">
    <citation type="journal article" date="2016" name="Nat. Commun.">
        <title>Thousands of microbial genomes shed light on interconnected biogeochemical processes in an aquifer system.</title>
        <authorList>
            <person name="Anantharaman K."/>
            <person name="Brown C.T."/>
            <person name="Hug L.A."/>
            <person name="Sharon I."/>
            <person name="Castelle C.J."/>
            <person name="Probst A.J."/>
            <person name="Thomas B.C."/>
            <person name="Singh A."/>
            <person name="Wilkins M.J."/>
            <person name="Karaoz U."/>
            <person name="Brodie E.L."/>
            <person name="Williams K.H."/>
            <person name="Hubbard S.S."/>
            <person name="Banfield J.F."/>
        </authorList>
    </citation>
    <scope>NUCLEOTIDE SEQUENCE [LARGE SCALE GENOMIC DNA]</scope>
</reference>
<name>A0A1F5X5J2_9BACT</name>
<dbReference type="PANTHER" id="PTHR13691">
    <property type="entry name" value="RIBOSOMAL PROTEIN L2"/>
    <property type="match status" value="1"/>
</dbReference>
<dbReference type="PANTHER" id="PTHR13691:SF5">
    <property type="entry name" value="LARGE RIBOSOMAL SUBUNIT PROTEIN UL2M"/>
    <property type="match status" value="1"/>
</dbReference>
<comment type="similarity">
    <text evidence="1 5">Belongs to the universal ribosomal protein uL2 family.</text>
</comment>
<evidence type="ECO:0000256" key="3">
    <source>
        <dbReference type="ARBA" id="ARBA00023274"/>
    </source>
</evidence>
<dbReference type="GO" id="GO:0002181">
    <property type="term" value="P:cytoplasmic translation"/>
    <property type="evidence" value="ECO:0007669"/>
    <property type="project" value="TreeGrafter"/>
</dbReference>
<feature type="compositionally biased region" description="Polar residues" evidence="6">
    <location>
        <begin position="265"/>
        <end position="275"/>
    </location>
</feature>
<dbReference type="Gene3D" id="2.40.50.140">
    <property type="entry name" value="Nucleic acid-binding proteins"/>
    <property type="match status" value="1"/>
</dbReference>
<dbReference type="InterPro" id="IPR022666">
    <property type="entry name" value="Ribosomal_uL2_RNA-bd_dom"/>
</dbReference>
<evidence type="ECO:0000256" key="5">
    <source>
        <dbReference type="HAMAP-Rule" id="MF_01320"/>
    </source>
</evidence>
<feature type="region of interest" description="Disordered" evidence="6">
    <location>
        <begin position="220"/>
        <end position="275"/>
    </location>
</feature>
<dbReference type="SMART" id="SM01382">
    <property type="entry name" value="Ribosomal_L2_C"/>
    <property type="match status" value="1"/>
</dbReference>
<dbReference type="Gene3D" id="2.30.30.30">
    <property type="match status" value="1"/>
</dbReference>
<sequence length="275" mass="30460">MKSFKPKTPSRRQMTVVEYKKVLTRSEPEKSLVFGIRRAVGRNNQGRITTRHKGGGVKRLYRDVDFSMEKKNIPAKVASVEYDPNRTAFIGLVVYKDGEKRYIILPSGITVNEEILISENAAVKKGNRLPLKNIPVGTQVYNIEVYPLGGAKLVRSAGTFAEVLAQDSPTTMIKLPSGEVRKLPENSWASVGQASNEDSNLVVIGKAGRSRLLGIRPTVRGSAMNPVDHPFGGGEGRTQRGRRRPLNKWGKGVRGVKTRGKKKWSQGSIIQRRSK</sequence>
<dbReference type="InterPro" id="IPR022671">
    <property type="entry name" value="Ribosomal_uL2_CS"/>
</dbReference>
<dbReference type="GO" id="GO:0019843">
    <property type="term" value="F:rRNA binding"/>
    <property type="evidence" value="ECO:0007669"/>
    <property type="project" value="UniProtKB-UniRule"/>
</dbReference>
<dbReference type="InterPro" id="IPR014726">
    <property type="entry name" value="Ribosomal_uL2_dom3"/>
</dbReference>
<dbReference type="PROSITE" id="PS00467">
    <property type="entry name" value="RIBOSOMAL_L2"/>
    <property type="match status" value="1"/>
</dbReference>
<keyword evidence="5" id="KW-0694">RNA-binding</keyword>
<dbReference type="GO" id="GO:0016740">
    <property type="term" value="F:transferase activity"/>
    <property type="evidence" value="ECO:0007669"/>
    <property type="project" value="InterPro"/>
</dbReference>
<dbReference type="FunFam" id="2.30.30.30:FF:000001">
    <property type="entry name" value="50S ribosomal protein L2"/>
    <property type="match status" value="1"/>
</dbReference>
<evidence type="ECO:0000256" key="1">
    <source>
        <dbReference type="ARBA" id="ARBA00005636"/>
    </source>
</evidence>
<dbReference type="SMART" id="SM01383">
    <property type="entry name" value="Ribosomal_L2"/>
    <property type="match status" value="1"/>
</dbReference>
<keyword evidence="3 5" id="KW-0687">Ribonucleoprotein</keyword>
<dbReference type="FunFam" id="4.10.950.10:FF:000001">
    <property type="entry name" value="50S ribosomal protein L2"/>
    <property type="match status" value="1"/>
</dbReference>
<evidence type="ECO:0000259" key="7">
    <source>
        <dbReference type="SMART" id="SM01382"/>
    </source>
</evidence>
<dbReference type="PIRSF" id="PIRSF002158">
    <property type="entry name" value="Ribosomal_L2"/>
    <property type="match status" value="1"/>
</dbReference>
<comment type="caution">
    <text evidence="9">The sequence shown here is derived from an EMBL/GenBank/DDBJ whole genome shotgun (WGS) entry which is preliminary data.</text>
</comment>
<dbReference type="GO" id="GO:0015934">
    <property type="term" value="C:large ribosomal subunit"/>
    <property type="evidence" value="ECO:0007669"/>
    <property type="project" value="InterPro"/>
</dbReference>
<dbReference type="InterPro" id="IPR005880">
    <property type="entry name" value="Ribosomal_uL2_bac/org-type"/>
</dbReference>
<feature type="domain" description="Large ribosomal subunit protein uL2 RNA-binding" evidence="8">
    <location>
        <begin position="41"/>
        <end position="117"/>
    </location>
</feature>
<protein>
    <recommendedName>
        <fullName evidence="4 5">Large ribosomal subunit protein uL2</fullName>
    </recommendedName>
</protein>
<evidence type="ECO:0000313" key="9">
    <source>
        <dbReference type="EMBL" id="OGF83153.1"/>
    </source>
</evidence>
<feature type="domain" description="Large ribosomal subunit protein uL2 C-terminal" evidence="7">
    <location>
        <begin position="123"/>
        <end position="252"/>
    </location>
</feature>
<accession>A0A1F5X5J2</accession>
<dbReference type="InterPro" id="IPR022669">
    <property type="entry name" value="Ribosomal_uL2_C"/>
</dbReference>
<evidence type="ECO:0000259" key="8">
    <source>
        <dbReference type="SMART" id="SM01383"/>
    </source>
</evidence>
<dbReference type="EMBL" id="MFIE01000006">
    <property type="protein sequence ID" value="OGF83153.1"/>
    <property type="molecule type" value="Genomic_DNA"/>
</dbReference>
<dbReference type="AlphaFoldDB" id="A0A1F5X5J2"/>
<dbReference type="Gene3D" id="4.10.950.10">
    <property type="entry name" value="Ribosomal protein L2, domain 3"/>
    <property type="match status" value="1"/>
</dbReference>
<dbReference type="GO" id="GO:0003735">
    <property type="term" value="F:structural constituent of ribosome"/>
    <property type="evidence" value="ECO:0007669"/>
    <property type="project" value="InterPro"/>
</dbReference>
<feature type="compositionally biased region" description="Basic residues" evidence="6">
    <location>
        <begin position="254"/>
        <end position="264"/>
    </location>
</feature>
<comment type="subunit">
    <text evidence="5">Part of the 50S ribosomal subunit. Forms a bridge to the 30S subunit in the 70S ribosome.</text>
</comment>
<comment type="function">
    <text evidence="5">One of the primary rRNA binding proteins. Required for association of the 30S and 50S subunits to form the 70S ribosome, for tRNA binding and peptide bond formation. It has been suggested to have peptidyltransferase activity; this is somewhat controversial. Makes several contacts with the 16S rRNA in the 70S ribosome.</text>
</comment>
<dbReference type="SUPFAM" id="SSF50104">
    <property type="entry name" value="Translation proteins SH3-like domain"/>
    <property type="match status" value="1"/>
</dbReference>
<dbReference type="HAMAP" id="MF_01320_B">
    <property type="entry name" value="Ribosomal_uL2_B"/>
    <property type="match status" value="1"/>
</dbReference>
<keyword evidence="5" id="KW-0699">rRNA-binding</keyword>
<evidence type="ECO:0000313" key="10">
    <source>
        <dbReference type="Proteomes" id="UP000178684"/>
    </source>
</evidence>
<dbReference type="Pfam" id="PF00181">
    <property type="entry name" value="Ribosomal_L2_N"/>
    <property type="match status" value="1"/>
</dbReference>
<dbReference type="Proteomes" id="UP000178684">
    <property type="component" value="Unassembled WGS sequence"/>
</dbReference>
<proteinExistence type="inferred from homology"/>
<gene>
    <name evidence="5" type="primary">rplB</name>
    <name evidence="9" type="ORF">A3B18_01785</name>
</gene>
<dbReference type="NCBIfam" id="TIGR01171">
    <property type="entry name" value="rplB_bact"/>
    <property type="match status" value="1"/>
</dbReference>
<dbReference type="SUPFAM" id="SSF50249">
    <property type="entry name" value="Nucleic acid-binding proteins"/>
    <property type="match status" value="1"/>
</dbReference>
<dbReference type="InterPro" id="IPR012340">
    <property type="entry name" value="NA-bd_OB-fold"/>
</dbReference>
<evidence type="ECO:0000256" key="4">
    <source>
        <dbReference type="ARBA" id="ARBA00035242"/>
    </source>
</evidence>
<dbReference type="InterPro" id="IPR014722">
    <property type="entry name" value="Rib_uL2_dom2"/>
</dbReference>
<evidence type="ECO:0000256" key="6">
    <source>
        <dbReference type="SAM" id="MobiDB-lite"/>
    </source>
</evidence>
<dbReference type="InterPro" id="IPR008991">
    <property type="entry name" value="Translation_prot_SH3-like_sf"/>
</dbReference>
<evidence type="ECO:0000256" key="2">
    <source>
        <dbReference type="ARBA" id="ARBA00022980"/>
    </source>
</evidence>
<organism evidence="9 10">
    <name type="scientific">Candidatus Giovannonibacteria bacterium RIFCSPLOWO2_01_FULL_46_13</name>
    <dbReference type="NCBI Taxonomy" id="1798352"/>
    <lineage>
        <taxon>Bacteria</taxon>
        <taxon>Candidatus Giovannoniibacteriota</taxon>
    </lineage>
</organism>
<dbReference type="InterPro" id="IPR002171">
    <property type="entry name" value="Ribosomal_uL2"/>
</dbReference>
<keyword evidence="2 5" id="KW-0689">Ribosomal protein</keyword>
<dbReference type="Pfam" id="PF03947">
    <property type="entry name" value="Ribosomal_L2_C"/>
    <property type="match status" value="1"/>
</dbReference>